<proteinExistence type="predicted"/>
<evidence type="ECO:0000313" key="2">
    <source>
        <dbReference type="Proteomes" id="UP000828443"/>
    </source>
</evidence>
<dbReference type="EMBL" id="MZ348422">
    <property type="protein sequence ID" value="QYN80075.1"/>
    <property type="molecule type" value="Genomic_DNA"/>
</dbReference>
<reference evidence="1" key="1">
    <citation type="journal article" date="2021" name="Viruses">
        <title>Novel Viruses That Lyse Plant and Human Strains of Kosakonia cowanii.</title>
        <authorList>
            <person name="Petrzik K."/>
            <person name="Brazdova S."/>
            <person name="Krawczyk K."/>
        </authorList>
    </citation>
    <scope>NUCLEOTIDE SEQUENCE</scope>
</reference>
<keyword evidence="2" id="KW-1185">Reference proteome</keyword>
<dbReference type="RefSeq" id="YP_010676887.1">
    <property type="nucleotide sequence ID" value="NC_071015.1"/>
</dbReference>
<dbReference type="Proteomes" id="UP000828443">
    <property type="component" value="Segment"/>
</dbReference>
<dbReference type="GeneID" id="77953252"/>
<accession>A0AAE8BEH8</accession>
<name>A0AAE8BEH8_9CAUD</name>
<dbReference type="InterPro" id="IPR027417">
    <property type="entry name" value="P-loop_NTPase"/>
</dbReference>
<protein>
    <submittedName>
        <fullName evidence="1">Terminase large subunit</fullName>
    </submittedName>
</protein>
<evidence type="ECO:0000313" key="1">
    <source>
        <dbReference type="EMBL" id="QYN80075.1"/>
    </source>
</evidence>
<organism evidence="1 2">
    <name type="scientific">Kosakonia phage Kc263</name>
    <dbReference type="NCBI Taxonomy" id="2863194"/>
    <lineage>
        <taxon>Viruses</taxon>
        <taxon>Duplodnaviria</taxon>
        <taxon>Heunggongvirae</taxon>
        <taxon>Uroviricota</taxon>
        <taxon>Caudoviricetes</taxon>
        <taxon>Chimalliviridae</taxon>
        <taxon>Branisovskavirus</taxon>
        <taxon>Branisovskavirus Kc263</taxon>
    </lineage>
</organism>
<dbReference type="Gene3D" id="3.30.420.240">
    <property type="match status" value="1"/>
</dbReference>
<dbReference type="KEGG" id="vg:77953252"/>
<sequence>MNKLDVAKKVMAHLGLKYTSLPNYLMDDKNKRTELKEEDERILAHYEEDSLWTIKTVRFLKDFQRYRAGVHLETTNKSFLRTAEIFRKMGVKNYYFMLQLNNPLLRDVDPWDPNLTDAQRTMVLNECNENIWYIIREVVVIGGRRFRGNRAVLSFIWSCLCHIPTTILMPRQSGKTVGMQVLAFIMQYFIGRGYRTGLITLAASNRMQFIEAIKKIRAGLPDYLINITYKDKDAGNVLSYEAFGVENKNTFEVRVPSGGRDGAENVSRGATLEALLYDEPAWTKFIEEIINGSGPATLTAQKEAREKGIPYFTAKATTPNSILKEEGKYMHDDFMDSTEWREVFFDSFSESHLVERLIKAAPIKTTSPKVGMMFTHLQLGFGHAWVKETMDKLGLSWSKAKIDLLMMWTEEGMNKLFDDFTREKLAECKEEHVWNEEINDTGLFVDWFIDKEGLDYYIGNEDEYILLGMDTSDANNRDAVTLVLRRMKTGENIATGRYPLAFLDDVTDVLKELLIRIPNSLLVIERNRAAHMIERLLLTLPAYGIDPFRRIYNDIVNDPIKYKNEFRDVQEVHFKNRTKEFYLKYKGKFGFYTGPESRRRMYGFIHEAIAMTGSGIRYKLLVDELIGLEVDKDGRIDHRSGGHDDLVIAWLLTYDFIKVGYNKSYYGIPQGMALTEIKSLKDTADSPKYTRNQLEVFIKIKERINNLTKELMQSDNNTIAVRIEMEIRKLSEFLPKEMKKTITIDEIIEGAKQERNKRAIESRKRSSRRYY</sequence>
<dbReference type="Gene3D" id="3.40.50.300">
    <property type="entry name" value="P-loop containing nucleotide triphosphate hydrolases"/>
    <property type="match status" value="1"/>
</dbReference>